<dbReference type="InterPro" id="IPR013325">
    <property type="entry name" value="RNA_pol_sigma_r2"/>
</dbReference>
<dbReference type="NCBIfam" id="TIGR02937">
    <property type="entry name" value="sigma70-ECF"/>
    <property type="match status" value="1"/>
</dbReference>
<dbReference type="Proteomes" id="UP001626628">
    <property type="component" value="Chromosome"/>
</dbReference>
<evidence type="ECO:0000259" key="7">
    <source>
        <dbReference type="Pfam" id="PF04542"/>
    </source>
</evidence>
<feature type="region of interest" description="Disordered" evidence="6">
    <location>
        <begin position="1"/>
        <end position="28"/>
    </location>
</feature>
<dbReference type="SUPFAM" id="SSF88659">
    <property type="entry name" value="Sigma3 and sigma4 domains of RNA polymerase sigma factors"/>
    <property type="match status" value="1"/>
</dbReference>
<keyword evidence="4" id="KW-0238">DNA-binding</keyword>
<evidence type="ECO:0000313" key="9">
    <source>
        <dbReference type="EMBL" id="WXK79335.1"/>
    </source>
</evidence>
<comment type="similarity">
    <text evidence="1">Belongs to the sigma-70 factor family. ECF subfamily.</text>
</comment>
<dbReference type="InterPro" id="IPR039425">
    <property type="entry name" value="RNA_pol_sigma-70-like"/>
</dbReference>
<gene>
    <name evidence="9" type="primary">sigE</name>
    <name evidence="9" type="ORF">WAB15_26895</name>
</gene>
<dbReference type="InterPro" id="IPR013324">
    <property type="entry name" value="RNA_pol_sigma_r3/r4-like"/>
</dbReference>
<dbReference type="InterPro" id="IPR014284">
    <property type="entry name" value="RNA_pol_sigma-70_dom"/>
</dbReference>
<feature type="region of interest" description="Disordered" evidence="6">
    <location>
        <begin position="202"/>
        <end position="231"/>
    </location>
</feature>
<keyword evidence="5" id="KW-0804">Transcription</keyword>
<organism evidence="9 10">
    <name type="scientific">Streptomyces sirii</name>
    <dbReference type="NCBI Taxonomy" id="3127701"/>
    <lineage>
        <taxon>Bacteria</taxon>
        <taxon>Bacillati</taxon>
        <taxon>Actinomycetota</taxon>
        <taxon>Actinomycetes</taxon>
        <taxon>Kitasatosporales</taxon>
        <taxon>Streptomycetaceae</taxon>
        <taxon>Streptomyces</taxon>
    </lineage>
</organism>
<name>A0ABZ2QSH5_9ACTN</name>
<keyword evidence="10" id="KW-1185">Reference proteome</keyword>
<evidence type="ECO:0000256" key="4">
    <source>
        <dbReference type="ARBA" id="ARBA00023125"/>
    </source>
</evidence>
<keyword evidence="2" id="KW-0805">Transcription regulation</keyword>
<dbReference type="PANTHER" id="PTHR43133:SF8">
    <property type="entry name" value="RNA POLYMERASE SIGMA FACTOR HI_1459-RELATED"/>
    <property type="match status" value="1"/>
</dbReference>
<keyword evidence="3" id="KW-0731">Sigma factor</keyword>
<dbReference type="Gene3D" id="1.10.10.10">
    <property type="entry name" value="Winged helix-like DNA-binding domain superfamily/Winged helix DNA-binding domain"/>
    <property type="match status" value="1"/>
</dbReference>
<dbReference type="InterPro" id="IPR013249">
    <property type="entry name" value="RNA_pol_sigma70_r4_t2"/>
</dbReference>
<dbReference type="CDD" id="cd06171">
    <property type="entry name" value="Sigma70_r4"/>
    <property type="match status" value="1"/>
</dbReference>
<dbReference type="InterPro" id="IPR036388">
    <property type="entry name" value="WH-like_DNA-bd_sf"/>
</dbReference>
<evidence type="ECO:0000256" key="6">
    <source>
        <dbReference type="SAM" id="MobiDB-lite"/>
    </source>
</evidence>
<proteinExistence type="inferred from homology"/>
<dbReference type="NCBIfam" id="NF007229">
    <property type="entry name" value="PRK09647.1"/>
    <property type="match status" value="1"/>
</dbReference>
<evidence type="ECO:0000256" key="5">
    <source>
        <dbReference type="ARBA" id="ARBA00023163"/>
    </source>
</evidence>
<dbReference type="RefSeq" id="WP_393489162.1">
    <property type="nucleotide sequence ID" value="NZ_CP147982.1"/>
</dbReference>
<evidence type="ECO:0000313" key="10">
    <source>
        <dbReference type="Proteomes" id="UP001626628"/>
    </source>
</evidence>
<protein>
    <submittedName>
        <fullName evidence="9">RNA polymerase sigma factor SigE</fullName>
    </submittedName>
</protein>
<feature type="compositionally biased region" description="Polar residues" evidence="6">
    <location>
        <begin position="15"/>
        <end position="28"/>
    </location>
</feature>
<dbReference type="InterPro" id="IPR007627">
    <property type="entry name" value="RNA_pol_sigma70_r2"/>
</dbReference>
<dbReference type="EMBL" id="CP147982">
    <property type="protein sequence ID" value="WXK79335.1"/>
    <property type="molecule type" value="Genomic_DNA"/>
</dbReference>
<dbReference type="SUPFAM" id="SSF88946">
    <property type="entry name" value="Sigma2 domain of RNA polymerase sigma factors"/>
    <property type="match status" value="1"/>
</dbReference>
<feature type="domain" description="RNA polymerase sigma-70 region 2" evidence="7">
    <location>
        <begin position="49"/>
        <end position="114"/>
    </location>
</feature>
<accession>A0ABZ2QSH5</accession>
<dbReference type="Pfam" id="PF04542">
    <property type="entry name" value="Sigma70_r2"/>
    <property type="match status" value="1"/>
</dbReference>
<dbReference type="Pfam" id="PF08281">
    <property type="entry name" value="Sigma70_r4_2"/>
    <property type="match status" value="1"/>
</dbReference>
<dbReference type="Gene3D" id="1.10.1740.10">
    <property type="match status" value="1"/>
</dbReference>
<feature type="domain" description="RNA polymerase sigma factor 70 region 4 type 2" evidence="8">
    <location>
        <begin position="147"/>
        <end position="198"/>
    </location>
</feature>
<evidence type="ECO:0000256" key="3">
    <source>
        <dbReference type="ARBA" id="ARBA00023082"/>
    </source>
</evidence>
<sequence length="231" mass="25883">MTNTADRFLPHSRLRSSGGTANADSAPSATFAADADVQAWTPPTWEEIVSTHSARVYRLAYRLTGNQHDAEDLTQEVFVRVFRSLSTYTPGTFEGWLHRITTNLFLDMVRRRQRIRFDALGDDAAEKLPSREPAPQQHFDDTHFDADVQHALDTLAPEFRAAVVLCDIEGLSYEEIAATLGVKLGTVRSRIHRGRSHLRKALKHRAPATRGEERERRRSLAVVPTGEVGIA</sequence>
<evidence type="ECO:0000256" key="2">
    <source>
        <dbReference type="ARBA" id="ARBA00023015"/>
    </source>
</evidence>
<evidence type="ECO:0000259" key="8">
    <source>
        <dbReference type="Pfam" id="PF08281"/>
    </source>
</evidence>
<reference evidence="9 10" key="1">
    <citation type="submission" date="2024-03" db="EMBL/GenBank/DDBJ databases">
        <title>The complete genome of Streptomyces sirii sp.nov.</title>
        <authorList>
            <person name="Zakalyukina Y.V."/>
            <person name="Belik A.R."/>
            <person name="Biryukov M.V."/>
            <person name="Baturina O.A."/>
            <person name="Kabilov M.R."/>
        </authorList>
    </citation>
    <scope>NUCLEOTIDE SEQUENCE [LARGE SCALE GENOMIC DNA]</scope>
    <source>
        <strain evidence="9 10">BP-8</strain>
    </source>
</reference>
<evidence type="ECO:0000256" key="1">
    <source>
        <dbReference type="ARBA" id="ARBA00010641"/>
    </source>
</evidence>
<dbReference type="PANTHER" id="PTHR43133">
    <property type="entry name" value="RNA POLYMERASE ECF-TYPE SIGMA FACTO"/>
    <property type="match status" value="1"/>
</dbReference>